<dbReference type="RefSeq" id="WP_184772531.1">
    <property type="nucleotide sequence ID" value="NZ_JACHGI010000015.1"/>
</dbReference>
<dbReference type="Gene3D" id="3.40.50.880">
    <property type="match status" value="1"/>
</dbReference>
<dbReference type="InterPro" id="IPR029062">
    <property type="entry name" value="Class_I_gatase-like"/>
</dbReference>
<dbReference type="PANTHER" id="PTHR42695:SF5">
    <property type="entry name" value="GLUTAMINE AMIDOTRANSFERASE YLR126C-RELATED"/>
    <property type="match status" value="1"/>
</dbReference>
<dbReference type="CDD" id="cd01741">
    <property type="entry name" value="GATase1_1"/>
    <property type="match status" value="1"/>
</dbReference>
<dbReference type="AlphaFoldDB" id="A0A8E2BFX1"/>
<organism evidence="2 3">
    <name type="scientific">Aminobacter carboxidus</name>
    <dbReference type="NCBI Taxonomy" id="376165"/>
    <lineage>
        <taxon>Bacteria</taxon>
        <taxon>Pseudomonadati</taxon>
        <taxon>Pseudomonadota</taxon>
        <taxon>Alphaproteobacteria</taxon>
        <taxon>Hyphomicrobiales</taxon>
        <taxon>Phyllobacteriaceae</taxon>
        <taxon>Aminobacter</taxon>
    </lineage>
</organism>
<name>A0A8E2BFX1_9HYPH</name>
<dbReference type="InterPro" id="IPR017926">
    <property type="entry name" value="GATASE"/>
</dbReference>
<dbReference type="Proteomes" id="UP000532373">
    <property type="component" value="Unassembled WGS sequence"/>
</dbReference>
<dbReference type="SUPFAM" id="SSF52317">
    <property type="entry name" value="Class I glutamine amidotransferase-like"/>
    <property type="match status" value="1"/>
</dbReference>
<dbReference type="Pfam" id="PF00117">
    <property type="entry name" value="GATase"/>
    <property type="match status" value="1"/>
</dbReference>
<dbReference type="PROSITE" id="PS51273">
    <property type="entry name" value="GATASE_TYPE_1"/>
    <property type="match status" value="1"/>
</dbReference>
<evidence type="ECO:0000313" key="2">
    <source>
        <dbReference type="EMBL" id="MBB6469282.1"/>
    </source>
</evidence>
<reference evidence="2 3" key="1">
    <citation type="submission" date="2020-08" db="EMBL/GenBank/DDBJ databases">
        <title>Genomic Encyclopedia of Type Strains, Phase IV (KMG-IV): sequencing the most valuable type-strain genomes for metagenomic binning, comparative biology and taxonomic classification.</title>
        <authorList>
            <person name="Goeker M."/>
        </authorList>
    </citation>
    <scope>NUCLEOTIDE SEQUENCE [LARGE SCALE GENOMIC DNA]</scope>
    <source>
        <strain evidence="2 3">DSM 17454</strain>
    </source>
</reference>
<gene>
    <name evidence="2" type="ORF">HNQ96_005171</name>
</gene>
<sequence length="238" mass="25910">MKILVFQHLRVEHSGIFAEFWREAGHSEHIVELDEGEAIPDLDGFDMLAVMGGPMDVWQEEAHTWLKPEKAAIRRWVRELGRPYLGICLGHQLLADALGGKVGLMKAPEVGLATVELTAAGRADRLFAGVEPAIETLQWHGAEVSGLPEGGEVLAANAACPIQAMRVGHKAYGFQYHMEITDRTVGDWAQIPEYAASLEQALGADEAGRLAQTVAPHLPVFRATARRINDNFFAAIGG</sequence>
<protein>
    <submittedName>
        <fullName evidence="2">GMP synthase-like glutamine amidotransferase</fullName>
    </submittedName>
</protein>
<dbReference type="InterPro" id="IPR044992">
    <property type="entry name" value="ChyE-like"/>
</dbReference>
<dbReference type="EMBL" id="JACHGI010000015">
    <property type="protein sequence ID" value="MBB6469282.1"/>
    <property type="molecule type" value="Genomic_DNA"/>
</dbReference>
<feature type="domain" description="Glutamine amidotransferase" evidence="1">
    <location>
        <begin position="22"/>
        <end position="184"/>
    </location>
</feature>
<dbReference type="PANTHER" id="PTHR42695">
    <property type="entry name" value="GLUTAMINE AMIDOTRANSFERASE YLR126C-RELATED"/>
    <property type="match status" value="1"/>
</dbReference>
<accession>A0A8E2BFX1</accession>
<evidence type="ECO:0000313" key="3">
    <source>
        <dbReference type="Proteomes" id="UP000532373"/>
    </source>
</evidence>
<keyword evidence="2" id="KW-0315">Glutamine amidotransferase</keyword>
<proteinExistence type="predicted"/>
<evidence type="ECO:0000259" key="1">
    <source>
        <dbReference type="Pfam" id="PF00117"/>
    </source>
</evidence>
<dbReference type="GO" id="GO:0005829">
    <property type="term" value="C:cytosol"/>
    <property type="evidence" value="ECO:0007669"/>
    <property type="project" value="TreeGrafter"/>
</dbReference>
<comment type="caution">
    <text evidence="2">The sequence shown here is derived from an EMBL/GenBank/DDBJ whole genome shotgun (WGS) entry which is preliminary data.</text>
</comment>